<evidence type="ECO:0000256" key="6">
    <source>
        <dbReference type="ARBA" id="ARBA00023157"/>
    </source>
</evidence>
<keyword evidence="4" id="KW-0964">Secreted</keyword>
<dbReference type="PROSITE" id="PS00213">
    <property type="entry name" value="LIPOCALIN"/>
    <property type="match status" value="1"/>
</dbReference>
<evidence type="ECO:0000256" key="1">
    <source>
        <dbReference type="ARBA" id="ARBA00004613"/>
    </source>
</evidence>
<dbReference type="Pfam" id="PF00061">
    <property type="entry name" value="Lipocalin"/>
    <property type="match status" value="1"/>
</dbReference>
<sequence length="259" mass="29152">MKWSRLTVFSVLIKSGTRVCVLQQYRMKYTQYVFLASIFSTVEYSLAQTCAVESFSVKDNFDPKRYAGKWYALAKKDPEGLFLQDNISAEYTVEEDGTMTASSKGRVKLFGFWVICADMAAQYTVPDPTTPAKMYMTYQGLASYLSSGGDNYWVIDTDYDNYAITYACRSLKEDGSCDDGYSLIFSRNPRGLPPAIQRIVRQKQEEICMSGQFQPVLQSGLGKATLTGNKMVNYHILLSTETEAAADNANKPPQRQKLE</sequence>
<dbReference type="PRINTS" id="PR00179">
    <property type="entry name" value="LIPOCALIN"/>
</dbReference>
<keyword evidence="6" id="KW-1015">Disulfide bond</keyword>
<dbReference type="SUPFAM" id="SSF50814">
    <property type="entry name" value="Lipocalins"/>
    <property type="match status" value="1"/>
</dbReference>
<keyword evidence="3" id="KW-0813">Transport</keyword>
<dbReference type="PIRSF" id="PIRSF500204">
    <property type="entry name" value="RBP_purpurin"/>
    <property type="match status" value="1"/>
</dbReference>
<dbReference type="PANTHER" id="PTHR11873:SF1">
    <property type="entry name" value="PURPURIN"/>
    <property type="match status" value="1"/>
</dbReference>
<dbReference type="Gene3D" id="2.40.128.20">
    <property type="match status" value="1"/>
</dbReference>
<feature type="chain" id="PRO_5046810839" evidence="8">
    <location>
        <begin position="19"/>
        <end position="259"/>
    </location>
</feature>
<dbReference type="PANTHER" id="PTHR11873">
    <property type="entry name" value="RETINOL-BINDING PROTEIN 4"/>
    <property type="match status" value="1"/>
</dbReference>
<dbReference type="InterPro" id="IPR022271">
    <property type="entry name" value="Lipocalin_ApoD"/>
</dbReference>
<evidence type="ECO:0000256" key="3">
    <source>
        <dbReference type="ARBA" id="ARBA00022448"/>
    </source>
</evidence>
<evidence type="ECO:0000259" key="9">
    <source>
        <dbReference type="Pfam" id="PF00061"/>
    </source>
</evidence>
<dbReference type="PIRSF" id="PIRSF036893">
    <property type="entry name" value="Lipocalin_ApoD"/>
    <property type="match status" value="1"/>
</dbReference>
<reference evidence="10" key="1">
    <citation type="submission" date="2019-10" db="EMBL/GenBank/DDBJ databases">
        <authorList>
            <person name="Soares A.E.R."/>
            <person name="Aleixo A."/>
            <person name="Schneider P."/>
            <person name="Miyaki C.Y."/>
            <person name="Schneider M.P."/>
            <person name="Mello C."/>
            <person name="Vasconcelos A.T.R."/>
        </authorList>
    </citation>
    <scope>NUCLEOTIDE SEQUENCE</scope>
    <source>
        <tissue evidence="10">Muscle</tissue>
    </source>
</reference>
<protein>
    <submittedName>
        <fullName evidence="10">Purpurin</fullName>
    </submittedName>
</protein>
<dbReference type="EMBL" id="WHWB01034731">
    <property type="protein sequence ID" value="KAJ7405098.1"/>
    <property type="molecule type" value="Genomic_DNA"/>
</dbReference>
<feature type="signal peptide" evidence="8">
    <location>
        <begin position="1"/>
        <end position="18"/>
    </location>
</feature>
<dbReference type="CDD" id="cd00743">
    <property type="entry name" value="lipocalin_RBP_like"/>
    <property type="match status" value="1"/>
</dbReference>
<evidence type="ECO:0000256" key="4">
    <source>
        <dbReference type="ARBA" id="ARBA00022525"/>
    </source>
</evidence>
<dbReference type="InterPro" id="IPR002449">
    <property type="entry name" value="Retinol-bd/Purpurin"/>
</dbReference>
<dbReference type="PRINTS" id="PR01174">
    <property type="entry name" value="RETINOLBNDNG"/>
</dbReference>
<evidence type="ECO:0000256" key="5">
    <source>
        <dbReference type="ARBA" id="ARBA00023072"/>
    </source>
</evidence>
<dbReference type="InterPro" id="IPR000566">
    <property type="entry name" value="Lipocln_cytosolic_FA-bd_dom"/>
</dbReference>
<comment type="subcellular location">
    <subcellularLocation>
        <location evidence="1">Secreted</location>
    </subcellularLocation>
</comment>
<evidence type="ECO:0000256" key="7">
    <source>
        <dbReference type="RuleBase" id="RU003695"/>
    </source>
</evidence>
<keyword evidence="5" id="KW-0683">Retinol-binding</keyword>
<comment type="similarity">
    <text evidence="2 7">Belongs to the calycin superfamily. Lipocalin family.</text>
</comment>
<gene>
    <name evidence="10" type="ORF">WISP_141895</name>
</gene>
<dbReference type="Proteomes" id="UP001145742">
    <property type="component" value="Unassembled WGS sequence"/>
</dbReference>
<dbReference type="InterPro" id="IPR012674">
    <property type="entry name" value="Calycin"/>
</dbReference>
<feature type="domain" description="Lipocalin/cytosolic fatty-acid binding" evidence="9">
    <location>
        <begin position="67"/>
        <end position="203"/>
    </location>
</feature>
<evidence type="ECO:0000256" key="2">
    <source>
        <dbReference type="ARBA" id="ARBA00006889"/>
    </source>
</evidence>
<evidence type="ECO:0000313" key="10">
    <source>
        <dbReference type="EMBL" id="KAJ7405098.1"/>
    </source>
</evidence>
<evidence type="ECO:0000256" key="8">
    <source>
        <dbReference type="SAM" id="SignalP"/>
    </source>
</evidence>
<keyword evidence="11" id="KW-1185">Reference proteome</keyword>
<accession>A0ABQ9CR82</accession>
<evidence type="ECO:0000313" key="11">
    <source>
        <dbReference type="Proteomes" id="UP001145742"/>
    </source>
</evidence>
<keyword evidence="8" id="KW-0732">Signal</keyword>
<name>A0ABQ9CR82_9PASS</name>
<proteinExistence type="inferred from homology"/>
<organism evidence="10 11">
    <name type="scientific">Willisornis vidua</name>
    <name type="common">Xingu scale-backed antbird</name>
    <dbReference type="NCBI Taxonomy" id="1566151"/>
    <lineage>
        <taxon>Eukaryota</taxon>
        <taxon>Metazoa</taxon>
        <taxon>Chordata</taxon>
        <taxon>Craniata</taxon>
        <taxon>Vertebrata</taxon>
        <taxon>Euteleostomi</taxon>
        <taxon>Archelosauria</taxon>
        <taxon>Archosauria</taxon>
        <taxon>Dinosauria</taxon>
        <taxon>Saurischia</taxon>
        <taxon>Theropoda</taxon>
        <taxon>Coelurosauria</taxon>
        <taxon>Aves</taxon>
        <taxon>Neognathae</taxon>
        <taxon>Neoaves</taxon>
        <taxon>Telluraves</taxon>
        <taxon>Australaves</taxon>
        <taxon>Passeriformes</taxon>
        <taxon>Thamnophilidae</taxon>
        <taxon>Willisornis</taxon>
    </lineage>
</organism>
<dbReference type="InterPro" id="IPR022272">
    <property type="entry name" value="Lipocalin_CS"/>
</dbReference>
<comment type="caution">
    <text evidence="10">The sequence shown here is derived from an EMBL/GenBank/DDBJ whole genome shotgun (WGS) entry which is preliminary data.</text>
</comment>